<keyword evidence="6 16" id="KW-0732">Signal</keyword>
<evidence type="ECO:0000256" key="8">
    <source>
        <dbReference type="ARBA" id="ARBA00023180"/>
    </source>
</evidence>
<feature type="region of interest" description="Disordered" evidence="15">
    <location>
        <begin position="489"/>
        <end position="508"/>
    </location>
</feature>
<evidence type="ECO:0000313" key="21">
    <source>
        <dbReference type="Proteomes" id="UP000800040"/>
    </source>
</evidence>
<evidence type="ECO:0000256" key="7">
    <source>
        <dbReference type="ARBA" id="ARBA00022801"/>
    </source>
</evidence>
<feature type="domain" description="Glycoside hydrolase family 31 N-terminal" evidence="18">
    <location>
        <begin position="85"/>
        <end position="225"/>
    </location>
</feature>
<proteinExistence type="inferred from homology"/>
<dbReference type="Gene3D" id="2.60.40.1760">
    <property type="entry name" value="glycosyl hydrolase (family 31)"/>
    <property type="match status" value="1"/>
</dbReference>
<dbReference type="GO" id="GO:0005576">
    <property type="term" value="C:extracellular region"/>
    <property type="evidence" value="ECO:0007669"/>
    <property type="project" value="UniProtKB-SubCell"/>
</dbReference>
<comment type="catalytic activity">
    <reaction evidence="2">
        <text>Hydrolysis of terminal, non-reducing (1-&gt;4)-linked alpha-D-glucose residues with release of alpha-D-glucose.</text>
        <dbReference type="EC" id="3.2.1.20"/>
    </reaction>
</comment>
<evidence type="ECO:0000256" key="12">
    <source>
        <dbReference type="ARBA" id="ARBA00023326"/>
    </source>
</evidence>
<dbReference type="Gene3D" id="3.20.20.80">
    <property type="entry name" value="Glycosidases"/>
    <property type="match status" value="1"/>
</dbReference>
<dbReference type="PANTHER" id="PTHR22762">
    <property type="entry name" value="ALPHA-GLUCOSIDASE"/>
    <property type="match status" value="1"/>
</dbReference>
<dbReference type="Gene3D" id="2.60.40.1180">
    <property type="entry name" value="Golgi alpha-mannosidase II"/>
    <property type="match status" value="2"/>
</dbReference>
<keyword evidence="5" id="KW-0964">Secreted</keyword>
<dbReference type="GO" id="GO:0000272">
    <property type="term" value="P:polysaccharide catabolic process"/>
    <property type="evidence" value="ECO:0007669"/>
    <property type="project" value="UniProtKB-KW"/>
</dbReference>
<comment type="function">
    <text evidence="13">Glucosidase involved in the degradation of cellulosic biomass. Has both alpha- and beta-glucosidase activity.</text>
</comment>
<evidence type="ECO:0000256" key="5">
    <source>
        <dbReference type="ARBA" id="ARBA00022525"/>
    </source>
</evidence>
<dbReference type="PANTHER" id="PTHR22762:SF67">
    <property type="entry name" value="ALPHA_BETA-GLUCOSIDASE AGDC-RELATED"/>
    <property type="match status" value="1"/>
</dbReference>
<dbReference type="Pfam" id="PF21365">
    <property type="entry name" value="Glyco_hydro_31_3rd"/>
    <property type="match status" value="1"/>
</dbReference>
<dbReference type="SUPFAM" id="SSF74650">
    <property type="entry name" value="Galactose mutarotase-like"/>
    <property type="match status" value="1"/>
</dbReference>
<reference evidence="20" key="1">
    <citation type="submission" date="2020-01" db="EMBL/GenBank/DDBJ databases">
        <authorList>
            <consortium name="DOE Joint Genome Institute"/>
            <person name="Haridas S."/>
            <person name="Albert R."/>
            <person name="Binder M."/>
            <person name="Bloem J."/>
            <person name="Labutti K."/>
            <person name="Salamov A."/>
            <person name="Andreopoulos B."/>
            <person name="Baker S.E."/>
            <person name="Barry K."/>
            <person name="Bills G."/>
            <person name="Bluhm B.H."/>
            <person name="Cannon C."/>
            <person name="Castanera R."/>
            <person name="Culley D.E."/>
            <person name="Daum C."/>
            <person name="Ezra D."/>
            <person name="Gonzalez J.B."/>
            <person name="Henrissat B."/>
            <person name="Kuo A."/>
            <person name="Liang C."/>
            <person name="Lipzen A."/>
            <person name="Lutzoni F."/>
            <person name="Magnuson J."/>
            <person name="Mondo S."/>
            <person name="Nolan M."/>
            <person name="Ohm R."/>
            <person name="Pangilinan J."/>
            <person name="Park H.-J."/>
            <person name="Ramirez L."/>
            <person name="Alfaro M."/>
            <person name="Sun H."/>
            <person name="Tritt A."/>
            <person name="Yoshinaga Y."/>
            <person name="Zwiers L.-H."/>
            <person name="Turgeon B.G."/>
            <person name="Goodwin S.B."/>
            <person name="Spatafora J.W."/>
            <person name="Crous P.W."/>
            <person name="Grigoriev I.V."/>
        </authorList>
    </citation>
    <scope>NUCLEOTIDE SEQUENCE</scope>
    <source>
        <strain evidence="20">P77</strain>
    </source>
</reference>
<evidence type="ECO:0000256" key="9">
    <source>
        <dbReference type="ARBA" id="ARBA00023277"/>
    </source>
</evidence>
<dbReference type="GO" id="GO:0008422">
    <property type="term" value="F:beta-glucosidase activity"/>
    <property type="evidence" value="ECO:0007669"/>
    <property type="project" value="UniProtKB-EC"/>
</dbReference>
<dbReference type="GO" id="GO:0004558">
    <property type="term" value="F:alpha-1,4-glucosidase activity"/>
    <property type="evidence" value="ECO:0007669"/>
    <property type="project" value="UniProtKB-EC"/>
</dbReference>
<dbReference type="SUPFAM" id="SSF51445">
    <property type="entry name" value="(Trans)glycosidases"/>
    <property type="match status" value="1"/>
</dbReference>
<protein>
    <submittedName>
        <fullName evidence="20">Alpha/beta-glucosidase agdC</fullName>
    </submittedName>
</protein>
<dbReference type="CDD" id="cd14752">
    <property type="entry name" value="GH31_N"/>
    <property type="match status" value="1"/>
</dbReference>
<dbReference type="EMBL" id="ML975291">
    <property type="protein sequence ID" value="KAF1835178.1"/>
    <property type="molecule type" value="Genomic_DNA"/>
</dbReference>
<keyword evidence="12" id="KW-0624">Polysaccharide degradation</keyword>
<dbReference type="SUPFAM" id="SSF51011">
    <property type="entry name" value="Glycosyl hydrolase domain"/>
    <property type="match status" value="1"/>
</dbReference>
<evidence type="ECO:0000256" key="10">
    <source>
        <dbReference type="ARBA" id="ARBA00023295"/>
    </source>
</evidence>
<dbReference type="InterPro" id="IPR011013">
    <property type="entry name" value="Gal_mutarotase_sf_dom"/>
</dbReference>
<evidence type="ECO:0000256" key="4">
    <source>
        <dbReference type="ARBA" id="ARBA00007806"/>
    </source>
</evidence>
<evidence type="ECO:0000259" key="19">
    <source>
        <dbReference type="Pfam" id="PF21365"/>
    </source>
</evidence>
<evidence type="ECO:0000256" key="1">
    <source>
        <dbReference type="ARBA" id="ARBA00000448"/>
    </source>
</evidence>
<evidence type="ECO:0000256" key="15">
    <source>
        <dbReference type="SAM" id="MobiDB-lite"/>
    </source>
</evidence>
<organism evidence="20 21">
    <name type="scientific">Decorospora gaudefroyi</name>
    <dbReference type="NCBI Taxonomy" id="184978"/>
    <lineage>
        <taxon>Eukaryota</taxon>
        <taxon>Fungi</taxon>
        <taxon>Dikarya</taxon>
        <taxon>Ascomycota</taxon>
        <taxon>Pezizomycotina</taxon>
        <taxon>Dothideomycetes</taxon>
        <taxon>Pleosporomycetidae</taxon>
        <taxon>Pleosporales</taxon>
        <taxon>Pleosporineae</taxon>
        <taxon>Pleosporaceae</taxon>
        <taxon>Decorospora</taxon>
    </lineage>
</organism>
<feature type="domain" description="Glycoside hydrolase family 31 TIM barrel" evidence="17">
    <location>
        <begin position="272"/>
        <end position="689"/>
    </location>
</feature>
<evidence type="ECO:0000256" key="3">
    <source>
        <dbReference type="ARBA" id="ARBA00004613"/>
    </source>
</evidence>
<dbReference type="InterPro" id="IPR013780">
    <property type="entry name" value="Glyco_hydro_b"/>
</dbReference>
<evidence type="ECO:0000256" key="6">
    <source>
        <dbReference type="ARBA" id="ARBA00022729"/>
    </source>
</evidence>
<dbReference type="Proteomes" id="UP000800040">
    <property type="component" value="Unassembled WGS sequence"/>
</dbReference>
<evidence type="ECO:0000313" key="20">
    <source>
        <dbReference type="EMBL" id="KAF1835178.1"/>
    </source>
</evidence>
<accession>A0A6A5KCW4</accession>
<keyword evidence="9" id="KW-0119">Carbohydrate metabolism</keyword>
<dbReference type="InterPro" id="IPR048395">
    <property type="entry name" value="Glyco_hydro_31_C"/>
</dbReference>
<feature type="domain" description="Glycosyl hydrolase family 31 C-terminal" evidence="19">
    <location>
        <begin position="697"/>
        <end position="785"/>
    </location>
</feature>
<evidence type="ECO:0000256" key="2">
    <source>
        <dbReference type="ARBA" id="ARBA00001657"/>
    </source>
</evidence>
<comment type="catalytic activity">
    <reaction evidence="1">
        <text>Hydrolysis of terminal, non-reducing beta-D-glucosyl residues with release of beta-D-glucose.</text>
        <dbReference type="EC" id="3.2.1.21"/>
    </reaction>
</comment>
<feature type="signal peptide" evidence="16">
    <location>
        <begin position="1"/>
        <end position="24"/>
    </location>
</feature>
<comment type="similarity">
    <text evidence="4 14">Belongs to the glycosyl hydrolase 31 family.</text>
</comment>
<evidence type="ECO:0000256" key="13">
    <source>
        <dbReference type="ARBA" id="ARBA00025512"/>
    </source>
</evidence>
<evidence type="ECO:0000259" key="17">
    <source>
        <dbReference type="Pfam" id="PF01055"/>
    </source>
</evidence>
<comment type="subcellular location">
    <subcellularLocation>
        <location evidence="3">Secreted</location>
    </subcellularLocation>
</comment>
<evidence type="ECO:0000256" key="14">
    <source>
        <dbReference type="RuleBase" id="RU361185"/>
    </source>
</evidence>
<keyword evidence="11" id="KW-0961">Cell wall biogenesis/degradation</keyword>
<keyword evidence="8" id="KW-0325">Glycoprotein</keyword>
<evidence type="ECO:0000259" key="18">
    <source>
        <dbReference type="Pfam" id="PF13802"/>
    </source>
</evidence>
<keyword evidence="7 14" id="KW-0378">Hydrolase</keyword>
<name>A0A6A5KCW4_9PLEO</name>
<dbReference type="InterPro" id="IPR025887">
    <property type="entry name" value="Glyco_hydro_31_N_dom"/>
</dbReference>
<dbReference type="GO" id="GO:0030246">
    <property type="term" value="F:carbohydrate binding"/>
    <property type="evidence" value="ECO:0007669"/>
    <property type="project" value="InterPro"/>
</dbReference>
<dbReference type="InterPro" id="IPR017853">
    <property type="entry name" value="GH"/>
</dbReference>
<dbReference type="OrthoDB" id="5839090at2759"/>
<dbReference type="AlphaFoldDB" id="A0A6A5KCW4"/>
<dbReference type="Pfam" id="PF01055">
    <property type="entry name" value="Glyco_hydro_31_2nd"/>
    <property type="match status" value="1"/>
</dbReference>
<sequence>MPVTLTLLHACFLLWTSFIQWTVSAPLKRPDSCPGYKASNVQRSDSSLTADLTLAGTPCNVYGEDLHDLKFLAEWQTDSRLHIMVYDKDEQVYQVPEFVVPRPTGSVSSDASMLDVSIEEEPFSFTVTRKSNGEEIFNTKGSNLIFETQYWRLRTSLPSNPSLYGLGEHTDSLRLPTSEYIRTMWARDAGAVPEKTNLYGTHPVYYEHRIDSGNSHGVLLLNSNGMDIKINDDDGQYLEYNVIGGVIDLYFMAGPSPMDVAREYSEITQKAAMLPYWSLGFHQCRFGYKSVEEVAEVVANYSKAGIPLETMWTDIDYMDNFKVFTLGEKFPLSDMQDLIKGLHAKDQHYIVMVDPAVAAQDYPAYNNGLDSDIFLKKADGSIYKGRVWPGVTAFPDWFHSNVQNYWNSEFTTFFDPETGVDIDALWIDMNEPSNFCEYPCNDPRVGDHGVTQVEISKHNIQDASPHVAATQALTLQPKVWNKIPHVHARRPVSRQEGSTGNGGKKKGLPGRDLIYPLYEINNHLGVLSNRTADTDLIHQGGWTEYDTHNLYGTMMSAASRKSMLKRRPDKRPMVITRSTFVGAGSYVGHWLGDNVSSWDQYLTSIRHLLQFVSFFQVPMAGADVCGFLNEATEHLCARWTVLGAFYPFYRNHNVDGQPPQEAYRWESVAAAARKAIDIRYRLLDYIYTAMHKQTVDGTPMLAPLWMHFPNDSNTLAIQTQFFYGPSLLINPVTEESSTSVSFYLPSSTWYDFSTQKPVSGAGKTITYSDVADTDIPILVRGGSIIPLRVKSAMTTRALRDQNFELWVAPDADGNAEGSLYLDDGESLVQDGTSEIRFSWDGLTLKMEGTFRFETKLVLKSFSVLGDDVRTYRLDEGLDGPWEHGVGDLELL</sequence>
<gene>
    <name evidence="20" type="ORF">BDW02DRAFT_568331</name>
</gene>
<dbReference type="GO" id="GO:0071555">
    <property type="term" value="P:cell wall organization"/>
    <property type="evidence" value="ECO:0007669"/>
    <property type="project" value="UniProtKB-KW"/>
</dbReference>
<dbReference type="InterPro" id="IPR000322">
    <property type="entry name" value="Glyco_hydro_31_TIM"/>
</dbReference>
<keyword evidence="10 14" id="KW-0326">Glycosidase</keyword>
<evidence type="ECO:0000256" key="16">
    <source>
        <dbReference type="SAM" id="SignalP"/>
    </source>
</evidence>
<feature type="chain" id="PRO_5025506383" evidence="16">
    <location>
        <begin position="25"/>
        <end position="891"/>
    </location>
</feature>
<dbReference type="Pfam" id="PF13802">
    <property type="entry name" value="Gal_mutarotas_2"/>
    <property type="match status" value="1"/>
</dbReference>
<dbReference type="CDD" id="cd06602">
    <property type="entry name" value="GH31_MGAM_SI_GAA"/>
    <property type="match status" value="1"/>
</dbReference>
<evidence type="ECO:0000256" key="11">
    <source>
        <dbReference type="ARBA" id="ARBA00023316"/>
    </source>
</evidence>
<keyword evidence="21" id="KW-1185">Reference proteome</keyword>